<proteinExistence type="predicted"/>
<gene>
    <name evidence="5" type="ORF">B1813_01725</name>
</gene>
<accession>A0A1V9ADF3</accession>
<evidence type="ECO:0000256" key="1">
    <source>
        <dbReference type="ARBA" id="ARBA00023015"/>
    </source>
</evidence>
<reference evidence="5 6" key="1">
    <citation type="submission" date="2017-02" db="EMBL/GenBank/DDBJ databases">
        <title>Draft genome of Saccharomonospora sp. 154.</title>
        <authorList>
            <person name="Alonso-Carmona G.S."/>
            <person name="De La Haba R."/>
            <person name="Vera-Gargallo B."/>
            <person name="Sandoval-Trujillo A.H."/>
            <person name="Ramirez-Duran N."/>
            <person name="Ventosa A."/>
        </authorList>
    </citation>
    <scope>NUCLEOTIDE SEQUENCE [LARGE SCALE GENOMIC DNA]</scope>
    <source>
        <strain evidence="5 6">LRS4.154</strain>
    </source>
</reference>
<dbReference type="SUPFAM" id="SSF46785">
    <property type="entry name" value="Winged helix' DNA-binding domain"/>
    <property type="match status" value="1"/>
</dbReference>
<dbReference type="GO" id="GO:0003700">
    <property type="term" value="F:DNA-binding transcription factor activity"/>
    <property type="evidence" value="ECO:0007669"/>
    <property type="project" value="InterPro"/>
</dbReference>
<dbReference type="Gene3D" id="1.10.10.10">
    <property type="entry name" value="Winged helix-like DNA-binding domain superfamily/Winged helix DNA-binding domain"/>
    <property type="match status" value="1"/>
</dbReference>
<dbReference type="Pfam" id="PF01022">
    <property type="entry name" value="HTH_5"/>
    <property type="match status" value="1"/>
</dbReference>
<dbReference type="InterPro" id="IPR036390">
    <property type="entry name" value="WH_DNA-bd_sf"/>
</dbReference>
<organism evidence="5 6">
    <name type="scientific">Saccharomonospora piscinae</name>
    <dbReference type="NCBI Taxonomy" id="687388"/>
    <lineage>
        <taxon>Bacteria</taxon>
        <taxon>Bacillati</taxon>
        <taxon>Actinomycetota</taxon>
        <taxon>Actinomycetes</taxon>
        <taxon>Pseudonocardiales</taxon>
        <taxon>Pseudonocardiaceae</taxon>
        <taxon>Saccharomonospora</taxon>
    </lineage>
</organism>
<dbReference type="PANTHER" id="PTHR33154:SF18">
    <property type="entry name" value="ARSENICAL RESISTANCE OPERON REPRESSOR"/>
    <property type="match status" value="1"/>
</dbReference>
<feature type="domain" description="HTH arsR-type" evidence="4">
    <location>
        <begin position="7"/>
        <end position="101"/>
    </location>
</feature>
<keyword evidence="2" id="KW-0238">DNA-binding</keyword>
<name>A0A1V9ADF3_SACPI</name>
<dbReference type="AlphaFoldDB" id="A0A1V9ADF3"/>
<dbReference type="PANTHER" id="PTHR33154">
    <property type="entry name" value="TRANSCRIPTIONAL REGULATOR, ARSR FAMILY"/>
    <property type="match status" value="1"/>
</dbReference>
<evidence type="ECO:0000256" key="2">
    <source>
        <dbReference type="ARBA" id="ARBA00023125"/>
    </source>
</evidence>
<keyword evidence="6" id="KW-1185">Reference proteome</keyword>
<keyword evidence="3" id="KW-0804">Transcription</keyword>
<dbReference type="GO" id="GO:0003677">
    <property type="term" value="F:DNA binding"/>
    <property type="evidence" value="ECO:0007669"/>
    <property type="project" value="UniProtKB-KW"/>
</dbReference>
<protein>
    <submittedName>
        <fullName evidence="5">Transcriptional regulator</fullName>
    </submittedName>
</protein>
<evidence type="ECO:0000313" key="6">
    <source>
        <dbReference type="Proteomes" id="UP000192591"/>
    </source>
</evidence>
<evidence type="ECO:0000259" key="4">
    <source>
        <dbReference type="PROSITE" id="PS50987"/>
    </source>
</evidence>
<dbReference type="InterPro" id="IPR051081">
    <property type="entry name" value="HTH_MetalResp_TranReg"/>
</dbReference>
<evidence type="ECO:0000256" key="3">
    <source>
        <dbReference type="ARBA" id="ARBA00023163"/>
    </source>
</evidence>
<dbReference type="InterPro" id="IPR011991">
    <property type="entry name" value="ArsR-like_HTH"/>
</dbReference>
<keyword evidence="1" id="KW-0805">Transcription regulation</keyword>
<dbReference type="SMART" id="SM00418">
    <property type="entry name" value="HTH_ARSR"/>
    <property type="match status" value="1"/>
</dbReference>
<dbReference type="EMBL" id="MWIH01000002">
    <property type="protein sequence ID" value="OQO95152.1"/>
    <property type="molecule type" value="Genomic_DNA"/>
</dbReference>
<dbReference type="NCBIfam" id="NF033788">
    <property type="entry name" value="HTH_metalloreg"/>
    <property type="match status" value="1"/>
</dbReference>
<comment type="caution">
    <text evidence="5">The sequence shown here is derived from an EMBL/GenBank/DDBJ whole genome shotgun (WGS) entry which is preliminary data.</text>
</comment>
<dbReference type="CDD" id="cd00090">
    <property type="entry name" value="HTH_ARSR"/>
    <property type="match status" value="1"/>
</dbReference>
<dbReference type="PROSITE" id="PS50987">
    <property type="entry name" value="HTH_ARSR_2"/>
    <property type="match status" value="1"/>
</dbReference>
<dbReference type="STRING" id="1962155.B1813_01725"/>
<dbReference type="Proteomes" id="UP000192591">
    <property type="component" value="Unassembled WGS sequence"/>
</dbReference>
<dbReference type="InterPro" id="IPR001845">
    <property type="entry name" value="HTH_ArsR_DNA-bd_dom"/>
</dbReference>
<dbReference type="PRINTS" id="PR00778">
    <property type="entry name" value="HTHARSR"/>
</dbReference>
<dbReference type="InterPro" id="IPR036388">
    <property type="entry name" value="WH-like_DNA-bd_sf"/>
</dbReference>
<sequence>MSVSDDSPSTTGGLPVDLLRLLSDPLRARLIRLLAGEALCTCHLVEETGASQTNVSNHLRLLREAGVVTTEPCGRYTYYVLRADVLRRLAATLSDLAADAERNTRNRRPCP</sequence>
<evidence type="ECO:0000313" key="5">
    <source>
        <dbReference type="EMBL" id="OQO95152.1"/>
    </source>
</evidence>